<dbReference type="RefSeq" id="WP_115579715.1">
    <property type="nucleotide sequence ID" value="NZ_NXLX01000033.1"/>
</dbReference>
<evidence type="ECO:0000313" key="2">
    <source>
        <dbReference type="Proteomes" id="UP000256695"/>
    </source>
</evidence>
<gene>
    <name evidence="1" type="ORF">CQA57_08000</name>
</gene>
<dbReference type="AlphaFoldDB" id="A0A3D8J131"/>
<dbReference type="OrthoDB" id="7031081at2"/>
<keyword evidence="2" id="KW-1185">Reference proteome</keyword>
<reference evidence="1 2" key="1">
    <citation type="submission" date="2018-04" db="EMBL/GenBank/DDBJ databases">
        <title>Novel Campyloabacter and Helicobacter Species and Strains.</title>
        <authorList>
            <person name="Mannion A.J."/>
            <person name="Shen Z."/>
            <person name="Fox J.G."/>
        </authorList>
    </citation>
    <scope>NUCLEOTIDE SEQUENCE [LARGE SCALE GENOMIC DNA]</scope>
    <source>
        <strain evidence="1 2">MIT 04-9362</strain>
    </source>
</reference>
<comment type="caution">
    <text evidence="1">The sequence shown here is derived from an EMBL/GenBank/DDBJ whole genome shotgun (WGS) entry which is preliminary data.</text>
</comment>
<proteinExistence type="predicted"/>
<organism evidence="1 2">
    <name type="scientific">Helicobacter anseris</name>
    <dbReference type="NCBI Taxonomy" id="375926"/>
    <lineage>
        <taxon>Bacteria</taxon>
        <taxon>Pseudomonadati</taxon>
        <taxon>Campylobacterota</taxon>
        <taxon>Epsilonproteobacteria</taxon>
        <taxon>Campylobacterales</taxon>
        <taxon>Helicobacteraceae</taxon>
        <taxon>Helicobacter</taxon>
    </lineage>
</organism>
<sequence length="215" mass="25725">MQTAILNHQKITIEEYAKRYGSKKVVVFCEFCNEEMFPFALNSICVRARFHHKKHSKCLYAKPAKYIVKKNSSKINKALLQDIKENLNHIYACCKFFFRDERFLAIDFKEMLEIAFERDIFTFAKIDVWKLPFILLSLLEKVKINNKEYRFVIENDFLKIEREKYKIVKVFADSGRNVNGGEFLISKDFFYKIDTNWIPPELTNKLIKIFEEIFN</sequence>
<dbReference type="Proteomes" id="UP000256695">
    <property type="component" value="Unassembled WGS sequence"/>
</dbReference>
<dbReference type="EMBL" id="NXLX01000033">
    <property type="protein sequence ID" value="RDU71083.1"/>
    <property type="molecule type" value="Genomic_DNA"/>
</dbReference>
<protein>
    <submittedName>
        <fullName evidence="1">Uncharacterized protein</fullName>
    </submittedName>
</protein>
<name>A0A3D8J131_9HELI</name>
<evidence type="ECO:0000313" key="1">
    <source>
        <dbReference type="EMBL" id="RDU71083.1"/>
    </source>
</evidence>
<accession>A0A3D8J131</accession>